<dbReference type="SUPFAM" id="SSF52440">
    <property type="entry name" value="PreATP-grasp domain"/>
    <property type="match status" value="1"/>
</dbReference>
<keyword evidence="10 13" id="KW-0092">Biotin</keyword>
<evidence type="ECO:0000256" key="14">
    <source>
        <dbReference type="PIRSR" id="PIRSR001594-1"/>
    </source>
</evidence>
<keyword evidence="8 13" id="KW-0547">Nucleotide-binding</keyword>
<dbReference type="SUPFAM" id="SSF51230">
    <property type="entry name" value="Single hybrid motif"/>
    <property type="match status" value="1"/>
</dbReference>
<dbReference type="SUPFAM" id="SSF56059">
    <property type="entry name" value="Glutathione synthetase ATP-binding domain-like"/>
    <property type="match status" value="1"/>
</dbReference>
<evidence type="ECO:0000256" key="9">
    <source>
        <dbReference type="ARBA" id="ARBA00022840"/>
    </source>
</evidence>
<dbReference type="FunFam" id="2.40.50.100:FF:000003">
    <property type="entry name" value="Acetyl-CoA carboxylase biotin carboxyl carrier protein"/>
    <property type="match status" value="1"/>
</dbReference>
<dbReference type="GO" id="GO:0005737">
    <property type="term" value="C:cytoplasm"/>
    <property type="evidence" value="ECO:0007669"/>
    <property type="project" value="TreeGrafter"/>
</dbReference>
<evidence type="ECO:0000256" key="15">
    <source>
        <dbReference type="PIRSR" id="PIRSR001594-2"/>
    </source>
</evidence>
<feature type="binding site" evidence="15">
    <location>
        <position position="162"/>
    </location>
    <ligand>
        <name>ATP</name>
        <dbReference type="ChEBI" id="CHEBI:30616"/>
    </ligand>
</feature>
<feature type="binding site" evidence="16">
    <location>
        <position position="582"/>
    </location>
    <ligand>
        <name>Mn(2+)</name>
        <dbReference type="ChEBI" id="CHEBI:29035"/>
    </ligand>
</feature>
<accession>A0A6A4HTQ6</accession>
<dbReference type="NCBIfam" id="NF009554">
    <property type="entry name" value="PRK12999.1"/>
    <property type="match status" value="1"/>
</dbReference>
<dbReference type="NCBIfam" id="TIGR01235">
    <property type="entry name" value="pyruv_carbox"/>
    <property type="match status" value="1"/>
</dbReference>
<evidence type="ECO:0000256" key="10">
    <source>
        <dbReference type="ARBA" id="ARBA00023267"/>
    </source>
</evidence>
<dbReference type="UniPathway" id="UPA00138"/>
<dbReference type="InterPro" id="IPR016185">
    <property type="entry name" value="PreATP-grasp_dom_sf"/>
</dbReference>
<feature type="domain" description="Pyruvate carboxyltransferase" evidence="21">
    <location>
        <begin position="573"/>
        <end position="839"/>
    </location>
</feature>
<dbReference type="GO" id="GO:0005524">
    <property type="term" value="F:ATP binding"/>
    <property type="evidence" value="ECO:0007669"/>
    <property type="project" value="UniProtKB-UniRule"/>
</dbReference>
<evidence type="ECO:0000256" key="13">
    <source>
        <dbReference type="PIRNR" id="PIRNR001594"/>
    </source>
</evidence>
<evidence type="ECO:0000256" key="6">
    <source>
        <dbReference type="ARBA" id="ARBA00022598"/>
    </source>
</evidence>
<dbReference type="FunFam" id="3.40.50.20:FF:000010">
    <property type="entry name" value="Propionyl-CoA carboxylase subunit alpha"/>
    <property type="match status" value="1"/>
</dbReference>
<dbReference type="EMBL" id="ML769457">
    <property type="protein sequence ID" value="KAE9400347.1"/>
    <property type="molecule type" value="Genomic_DNA"/>
</dbReference>
<dbReference type="GO" id="GO:0004736">
    <property type="term" value="F:pyruvate carboxylase activity"/>
    <property type="evidence" value="ECO:0007669"/>
    <property type="project" value="UniProtKB-EC"/>
</dbReference>
<feature type="domain" description="Lipoyl-binding" evidence="18">
    <location>
        <begin position="1073"/>
        <end position="1151"/>
    </location>
</feature>
<dbReference type="Pfam" id="PF02436">
    <property type="entry name" value="PYC_OADA"/>
    <property type="match status" value="1"/>
</dbReference>
<dbReference type="Pfam" id="PF00364">
    <property type="entry name" value="Biotin_lipoyl"/>
    <property type="match status" value="1"/>
</dbReference>
<feature type="binding site" description="via carbamate group" evidence="16">
    <location>
        <position position="744"/>
    </location>
    <ligand>
        <name>Mn(2+)</name>
        <dbReference type="ChEBI" id="CHEBI:29035"/>
    </ligand>
</feature>
<dbReference type="Gene3D" id="2.40.50.100">
    <property type="match status" value="1"/>
</dbReference>
<dbReference type="InterPro" id="IPR011054">
    <property type="entry name" value="Rudment_hybrid_motif"/>
</dbReference>
<dbReference type="InterPro" id="IPR005930">
    <property type="entry name" value="Pyruv_COase"/>
</dbReference>
<dbReference type="GO" id="GO:0046872">
    <property type="term" value="F:metal ion binding"/>
    <property type="evidence" value="ECO:0007669"/>
    <property type="project" value="UniProtKB-KW"/>
</dbReference>
<evidence type="ECO:0000259" key="20">
    <source>
        <dbReference type="PROSITE" id="PS50979"/>
    </source>
</evidence>
<organism evidence="22 23">
    <name type="scientific">Gymnopus androsaceus JB14</name>
    <dbReference type="NCBI Taxonomy" id="1447944"/>
    <lineage>
        <taxon>Eukaryota</taxon>
        <taxon>Fungi</taxon>
        <taxon>Dikarya</taxon>
        <taxon>Basidiomycota</taxon>
        <taxon>Agaricomycotina</taxon>
        <taxon>Agaricomycetes</taxon>
        <taxon>Agaricomycetidae</taxon>
        <taxon>Agaricales</taxon>
        <taxon>Marasmiineae</taxon>
        <taxon>Omphalotaceae</taxon>
        <taxon>Gymnopus</taxon>
    </lineage>
</organism>
<dbReference type="InterPro" id="IPR005482">
    <property type="entry name" value="Biotin_COase_C"/>
</dbReference>
<keyword evidence="9 13" id="KW-0067">ATP-binding</keyword>
<dbReference type="InterPro" id="IPR005479">
    <property type="entry name" value="CPAse_ATP-bd"/>
</dbReference>
<dbReference type="PROSITE" id="PS00866">
    <property type="entry name" value="CPSASE_1"/>
    <property type="match status" value="1"/>
</dbReference>
<keyword evidence="6 13" id="KW-0436">Ligase</keyword>
<dbReference type="Gene3D" id="3.20.20.70">
    <property type="entry name" value="Aldolase class I"/>
    <property type="match status" value="1"/>
</dbReference>
<evidence type="ECO:0000256" key="1">
    <source>
        <dbReference type="ARBA" id="ARBA00001953"/>
    </source>
</evidence>
<dbReference type="Pfam" id="PF02786">
    <property type="entry name" value="CPSase_L_D2"/>
    <property type="match status" value="1"/>
</dbReference>
<proteinExistence type="predicted"/>
<dbReference type="AlphaFoldDB" id="A0A6A4HTQ6"/>
<evidence type="ECO:0000256" key="5">
    <source>
        <dbReference type="ARBA" id="ARBA00022432"/>
    </source>
</evidence>
<comment type="function">
    <text evidence="13">Catalyzes a 2-step reaction, involving the ATP-dependent carboxylation of the covalently attached biotin in the first step and the transfer of the carboxyl group to pyruvate in the second.</text>
</comment>
<dbReference type="Gene3D" id="3.30.470.20">
    <property type="entry name" value="ATP-grasp fold, B domain"/>
    <property type="match status" value="1"/>
</dbReference>
<dbReference type="PROSITE" id="PS50991">
    <property type="entry name" value="PYR_CT"/>
    <property type="match status" value="1"/>
</dbReference>
<evidence type="ECO:0000313" key="22">
    <source>
        <dbReference type="EMBL" id="KAE9400347.1"/>
    </source>
</evidence>
<dbReference type="SUPFAM" id="SSF51569">
    <property type="entry name" value="Aldolase"/>
    <property type="match status" value="1"/>
</dbReference>
<evidence type="ECO:0000256" key="11">
    <source>
        <dbReference type="ARBA" id="ARBA00023268"/>
    </source>
</evidence>
<protein>
    <recommendedName>
        <fullName evidence="4 13">Pyruvate carboxylase</fullName>
        <ecNumber evidence="4 13">6.4.1.1</ecNumber>
    </recommendedName>
</protein>
<dbReference type="CDD" id="cd06850">
    <property type="entry name" value="biotinyl_domain"/>
    <property type="match status" value="1"/>
</dbReference>
<comment type="function">
    <text evidence="2">Pyruvate carboxylase catalyzes a 2-step reaction, involving the ATP-dependent carboxylation of the covalently attached biotin in the first step and the transfer of the carboxyl group to pyruvate in the second.</text>
</comment>
<dbReference type="InterPro" id="IPR005481">
    <property type="entry name" value="BC-like_N"/>
</dbReference>
<feature type="modified residue" description="N6-carboxylysine" evidence="17">
    <location>
        <position position="744"/>
    </location>
</feature>
<evidence type="ECO:0000256" key="12">
    <source>
        <dbReference type="ARBA" id="ARBA00049382"/>
    </source>
</evidence>
<dbReference type="PROSITE" id="PS00867">
    <property type="entry name" value="CPSASE_2"/>
    <property type="match status" value="1"/>
</dbReference>
<comment type="catalytic activity">
    <reaction evidence="12 13">
        <text>hydrogencarbonate + pyruvate + ATP = oxaloacetate + ADP + phosphate + H(+)</text>
        <dbReference type="Rhea" id="RHEA:20844"/>
        <dbReference type="ChEBI" id="CHEBI:15361"/>
        <dbReference type="ChEBI" id="CHEBI:15378"/>
        <dbReference type="ChEBI" id="CHEBI:16452"/>
        <dbReference type="ChEBI" id="CHEBI:17544"/>
        <dbReference type="ChEBI" id="CHEBI:30616"/>
        <dbReference type="ChEBI" id="CHEBI:43474"/>
        <dbReference type="ChEBI" id="CHEBI:456216"/>
        <dbReference type="EC" id="6.4.1.1"/>
    </reaction>
</comment>
<evidence type="ECO:0000256" key="4">
    <source>
        <dbReference type="ARBA" id="ARBA00013057"/>
    </source>
</evidence>
<evidence type="ECO:0000256" key="17">
    <source>
        <dbReference type="PIRSR" id="PIRSR001594-4"/>
    </source>
</evidence>
<evidence type="ECO:0000256" key="16">
    <source>
        <dbReference type="PIRSR" id="PIRSR001594-3"/>
    </source>
</evidence>
<name>A0A6A4HTQ6_9AGAR</name>
<evidence type="ECO:0000259" key="19">
    <source>
        <dbReference type="PROSITE" id="PS50975"/>
    </source>
</evidence>
<evidence type="ECO:0000259" key="18">
    <source>
        <dbReference type="PROSITE" id="PS50968"/>
    </source>
</evidence>
<dbReference type="FunFam" id="3.20.20.70:FF:000033">
    <property type="entry name" value="Pyruvate carboxylase"/>
    <property type="match status" value="1"/>
</dbReference>
<comment type="pathway">
    <text evidence="3">Carbohydrate biosynthesis; gluconeogenesis.</text>
</comment>
<dbReference type="InterPro" id="IPR011764">
    <property type="entry name" value="Biotin_carboxylation_dom"/>
</dbReference>
<feature type="binding site" evidence="15">
    <location>
        <position position="881"/>
    </location>
    <ligand>
        <name>substrate</name>
    </ligand>
</feature>
<dbReference type="PROSITE" id="PS50975">
    <property type="entry name" value="ATP_GRASP"/>
    <property type="match status" value="1"/>
</dbReference>
<evidence type="ECO:0000256" key="7">
    <source>
        <dbReference type="ARBA" id="ARBA00022723"/>
    </source>
</evidence>
<evidence type="ECO:0000256" key="8">
    <source>
        <dbReference type="ARBA" id="ARBA00022741"/>
    </source>
</evidence>
<dbReference type="PROSITE" id="PS50968">
    <property type="entry name" value="BIOTINYL_LIPOYL"/>
    <property type="match status" value="1"/>
</dbReference>
<feature type="binding site" evidence="15">
    <location>
        <position position="281"/>
    </location>
    <ligand>
        <name>ATP</name>
        <dbReference type="ChEBI" id="CHEBI:30616"/>
    </ligand>
</feature>
<sequence>MSSSESTALLHPPRLASIFAGTPSAPGTPVHSIQTMRRKAAGHSGPLTKILVANRGEIAIRVFRTAHELAMHTVAIYSYEDRLSAHRQKSDEAYQVGKGLTPVGAYLAQDDIIRIALEHGVDMIHPGYGFLSENAEFARKVEQAGIAFIGPSPEVIDGLGDKTKARTLAMKVNVPVVPGTPGPVASYTDGESFIKEYGFPVIIKAAMGGGGRGMRVVREQSDFQTSFERAVSEAKAAFGDGTVFIERFLERPRHIEVQLLADAQGNTIHLFERDCSVQRRHQKVVEVAPATHLPEEVRQAILADAIKLAKSVGYRNAGTAEFLVDQMGRHYFIEINPRIQVEHTITEEITGIDIVAAQIQIAAGATLPQLGLTQDAITKRGFAIQCRITTEDAAQNFQPDTGKIEVYRSAGGNGVRLDASSCLLVKCSVSGTTYEVARRKMLRALVEFRIRVSRQTFPFLFRLLTHDVFIGGKTWTTFIDDTPDLFKLVQSQNRAQKLLSYLGDLAVNGSSIKGQQGEPGLKDEVVIPTFQNREDPNGPPLDTTFPCEVGWRNIIVEKGPEAFAKAVREYPGTLIMDTTWRDAHQSLLATRLRTIDMVNIAKETSYALANAYSIECWGGATFDVAMRFLYEDPWERLRTLRKLVPNIPLQALVRGANGVGYTSYPDNAIYDFSKKAVENGLDIFRVFDSLNYFENMKLGIDAAKKAGGVCEAVVSPKETKYTLQYYLDFIDQLVQEGIHVLGVKDMAGLLKPEAAKLLIGAIRKKYPDIPIPSASMLACAAAGADVVDPSMGAVCGALEQTSLGTGIRYEDIQALNLYWSQVRILYGCFEANVRASDSSVFDHEMPGGQYTNLMFQASQLGLGTQWTVIKQKYIEANELVTPSSKVVGDFAQWMTSNSLSKKDVLERAENLDFPSSVVEFFQGYLGQPVGGFPEPLRTKVIRNKPRIDGRPGATMAPLEFKKIKAELRAKFGKHITDADVTSYVMYPKVFEEYQGFIEKYGDLSVIPTRYFLGRPDIGEEMHISIEKGKTLIIRLMAVGPVVEGRAQRDVWFEVNGEVRAVSVEDKNSAVETVSREKATSDPGSVGAPMSGVVVEVRVKEGQEIKKGDPVCVMSAMKMESAVTAPVSGHVKRVAVQEGDSINQGDLTVEIVH</sequence>
<dbReference type="EC" id="6.4.1.1" evidence="4 13"/>
<keyword evidence="23" id="KW-1185">Reference proteome</keyword>
<dbReference type="InterPro" id="IPR000891">
    <property type="entry name" value="PYR_CT"/>
</dbReference>
<evidence type="ECO:0000256" key="2">
    <source>
        <dbReference type="ARBA" id="ARBA00002380"/>
    </source>
</evidence>
<dbReference type="FunFam" id="3.30.470.20:FF:000012">
    <property type="entry name" value="Pyruvate carboxylase"/>
    <property type="match status" value="1"/>
</dbReference>
<dbReference type="InterPro" id="IPR001882">
    <property type="entry name" value="Biotin_BS"/>
</dbReference>
<dbReference type="SMART" id="SM00878">
    <property type="entry name" value="Biotin_carb_C"/>
    <property type="match status" value="1"/>
</dbReference>
<dbReference type="Pfam" id="PF00289">
    <property type="entry name" value="Biotin_carb_N"/>
    <property type="match status" value="1"/>
</dbReference>
<keyword evidence="7 16" id="KW-0479">Metal-binding</keyword>
<dbReference type="SUPFAM" id="SSF89000">
    <property type="entry name" value="post-HMGL domain-like"/>
    <property type="match status" value="1"/>
</dbReference>
<evidence type="ECO:0000313" key="23">
    <source>
        <dbReference type="Proteomes" id="UP000799118"/>
    </source>
</evidence>
<dbReference type="OrthoDB" id="196847at2759"/>
<dbReference type="PROSITE" id="PS00188">
    <property type="entry name" value="BIOTIN"/>
    <property type="match status" value="1"/>
</dbReference>
<keyword evidence="11" id="KW-0511">Multifunctional enzyme</keyword>
<dbReference type="SUPFAM" id="SSF51246">
    <property type="entry name" value="Rudiment single hybrid motif"/>
    <property type="match status" value="1"/>
</dbReference>
<feature type="binding site" evidence="15">
    <location>
        <position position="246"/>
    </location>
    <ligand>
        <name>ATP</name>
        <dbReference type="ChEBI" id="CHEBI:30616"/>
    </ligand>
</feature>
<feature type="domain" description="Biotin carboxylation" evidence="20">
    <location>
        <begin position="46"/>
        <end position="484"/>
    </location>
</feature>
<dbReference type="FunFam" id="3.30.1490.20:FF:000018">
    <property type="entry name" value="Biotin carboxylase"/>
    <property type="match status" value="1"/>
</dbReference>
<evidence type="ECO:0000259" key="21">
    <source>
        <dbReference type="PROSITE" id="PS50991"/>
    </source>
</evidence>
<dbReference type="PROSITE" id="PS50979">
    <property type="entry name" value="BC"/>
    <property type="match status" value="1"/>
</dbReference>
<dbReference type="InterPro" id="IPR000089">
    <property type="entry name" value="Biotin_lipoyl"/>
</dbReference>
<dbReference type="Pfam" id="PF02785">
    <property type="entry name" value="Biotin_carb_C"/>
    <property type="match status" value="1"/>
</dbReference>
<dbReference type="PANTHER" id="PTHR43778">
    <property type="entry name" value="PYRUVATE CARBOXYLASE"/>
    <property type="match status" value="1"/>
</dbReference>
<dbReference type="InterPro" id="IPR003379">
    <property type="entry name" value="Carboxylase_cons_dom"/>
</dbReference>
<keyword evidence="22" id="KW-0670">Pyruvate</keyword>
<dbReference type="PIRSF" id="PIRSF001594">
    <property type="entry name" value="Pyruv_carbox"/>
    <property type="match status" value="1"/>
</dbReference>
<reference evidence="22" key="1">
    <citation type="journal article" date="2019" name="Environ. Microbiol.">
        <title>Fungal ecological strategies reflected in gene transcription - a case study of two litter decomposers.</title>
        <authorList>
            <person name="Barbi F."/>
            <person name="Kohler A."/>
            <person name="Barry K."/>
            <person name="Baskaran P."/>
            <person name="Daum C."/>
            <person name="Fauchery L."/>
            <person name="Ihrmark K."/>
            <person name="Kuo A."/>
            <person name="LaButti K."/>
            <person name="Lipzen A."/>
            <person name="Morin E."/>
            <person name="Grigoriev I.V."/>
            <person name="Henrissat B."/>
            <person name="Lindahl B."/>
            <person name="Martin F."/>
        </authorList>
    </citation>
    <scope>NUCLEOTIDE SEQUENCE</scope>
    <source>
        <strain evidence="22">JB14</strain>
    </source>
</reference>
<keyword evidence="5" id="KW-0312">Gluconeogenesis</keyword>
<comment type="cofactor">
    <cofactor evidence="1 13">
        <name>biotin</name>
        <dbReference type="ChEBI" id="CHEBI:57586"/>
    </cofactor>
</comment>
<dbReference type="PANTHER" id="PTHR43778:SF2">
    <property type="entry name" value="PYRUVATE CARBOXYLASE, MITOCHONDRIAL"/>
    <property type="match status" value="1"/>
</dbReference>
<dbReference type="InterPro" id="IPR011053">
    <property type="entry name" value="Single_hybrid_motif"/>
</dbReference>
<dbReference type="InterPro" id="IPR013785">
    <property type="entry name" value="Aldolase_TIM"/>
</dbReference>
<feature type="modified residue" description="N6-biotinyllysine" evidence="17">
    <location>
        <position position="1117"/>
    </location>
</feature>
<evidence type="ECO:0000256" key="3">
    <source>
        <dbReference type="ARBA" id="ARBA00004742"/>
    </source>
</evidence>
<feature type="binding site" evidence="15">
    <location>
        <position position="654"/>
    </location>
    <ligand>
        <name>substrate</name>
    </ligand>
</feature>
<gene>
    <name evidence="22" type="ORF">BT96DRAFT_956940</name>
</gene>
<dbReference type="InterPro" id="IPR055268">
    <property type="entry name" value="PCB-like"/>
</dbReference>
<dbReference type="Proteomes" id="UP000799118">
    <property type="component" value="Unassembled WGS sequence"/>
</dbReference>
<dbReference type="InterPro" id="IPR011761">
    <property type="entry name" value="ATP-grasp"/>
</dbReference>
<feature type="active site" evidence="14">
    <location>
        <position position="338"/>
    </location>
</feature>
<feature type="domain" description="ATP-grasp" evidence="19">
    <location>
        <begin position="166"/>
        <end position="363"/>
    </location>
</feature>
<dbReference type="GO" id="GO:0006094">
    <property type="term" value="P:gluconeogenesis"/>
    <property type="evidence" value="ECO:0007669"/>
    <property type="project" value="UniProtKB-UniPathway"/>
</dbReference>
<dbReference type="CDD" id="cd07937">
    <property type="entry name" value="DRE_TIM_PC_TC_5S"/>
    <property type="match status" value="1"/>
</dbReference>